<evidence type="ECO:0000313" key="2">
    <source>
        <dbReference type="EMBL" id="KAF2862151.1"/>
    </source>
</evidence>
<accession>A0A6A7C3R6</accession>
<evidence type="ECO:0000313" key="3">
    <source>
        <dbReference type="Proteomes" id="UP000799421"/>
    </source>
</evidence>
<proteinExistence type="predicted"/>
<sequence>MSCSIHIHLKQIPLEYYRLLRDPLLKNHKFQFYVLRPPRIKREKRGRKLLECSYCRKASKTASIQQSRRKLHIHIHTQPNEKPYPNARLNPQ</sequence>
<dbReference type="Proteomes" id="UP000799421">
    <property type="component" value="Unassembled WGS sequence"/>
</dbReference>
<organism evidence="2 3">
    <name type="scientific">Piedraia hortae CBS 480.64</name>
    <dbReference type="NCBI Taxonomy" id="1314780"/>
    <lineage>
        <taxon>Eukaryota</taxon>
        <taxon>Fungi</taxon>
        <taxon>Dikarya</taxon>
        <taxon>Ascomycota</taxon>
        <taxon>Pezizomycotina</taxon>
        <taxon>Dothideomycetes</taxon>
        <taxon>Dothideomycetidae</taxon>
        <taxon>Capnodiales</taxon>
        <taxon>Piedraiaceae</taxon>
        <taxon>Piedraia</taxon>
    </lineage>
</organism>
<gene>
    <name evidence="2" type="ORF">K470DRAFT_15485</name>
</gene>
<feature type="region of interest" description="Disordered" evidence="1">
    <location>
        <begin position="63"/>
        <end position="92"/>
    </location>
</feature>
<evidence type="ECO:0008006" key="4">
    <source>
        <dbReference type="Google" id="ProtNLM"/>
    </source>
</evidence>
<protein>
    <recommendedName>
        <fullName evidence="4">C2H2-type domain-containing protein</fullName>
    </recommendedName>
</protein>
<dbReference type="EMBL" id="MU005967">
    <property type="protein sequence ID" value="KAF2862151.1"/>
    <property type="molecule type" value="Genomic_DNA"/>
</dbReference>
<reference evidence="2" key="1">
    <citation type="journal article" date="2020" name="Stud. Mycol.">
        <title>101 Dothideomycetes genomes: a test case for predicting lifestyles and emergence of pathogens.</title>
        <authorList>
            <person name="Haridas S."/>
            <person name="Albert R."/>
            <person name="Binder M."/>
            <person name="Bloem J."/>
            <person name="Labutti K."/>
            <person name="Salamov A."/>
            <person name="Andreopoulos B."/>
            <person name="Baker S."/>
            <person name="Barry K."/>
            <person name="Bills G."/>
            <person name="Bluhm B."/>
            <person name="Cannon C."/>
            <person name="Castanera R."/>
            <person name="Culley D."/>
            <person name="Daum C."/>
            <person name="Ezra D."/>
            <person name="Gonzalez J."/>
            <person name="Henrissat B."/>
            <person name="Kuo A."/>
            <person name="Liang C."/>
            <person name="Lipzen A."/>
            <person name="Lutzoni F."/>
            <person name="Magnuson J."/>
            <person name="Mondo S."/>
            <person name="Nolan M."/>
            <person name="Ohm R."/>
            <person name="Pangilinan J."/>
            <person name="Park H.-J."/>
            <person name="Ramirez L."/>
            <person name="Alfaro M."/>
            <person name="Sun H."/>
            <person name="Tritt A."/>
            <person name="Yoshinaga Y."/>
            <person name="Zwiers L.-H."/>
            <person name="Turgeon B."/>
            <person name="Goodwin S."/>
            <person name="Spatafora J."/>
            <person name="Crous P."/>
            <person name="Grigoriev I."/>
        </authorList>
    </citation>
    <scope>NUCLEOTIDE SEQUENCE</scope>
    <source>
        <strain evidence="2">CBS 480.64</strain>
    </source>
</reference>
<dbReference type="AlphaFoldDB" id="A0A6A7C3R6"/>
<evidence type="ECO:0000256" key="1">
    <source>
        <dbReference type="SAM" id="MobiDB-lite"/>
    </source>
</evidence>
<name>A0A6A7C3R6_9PEZI</name>
<keyword evidence="3" id="KW-1185">Reference proteome</keyword>